<dbReference type="PROSITE" id="PS51387">
    <property type="entry name" value="FAD_PCMH"/>
    <property type="match status" value="1"/>
</dbReference>
<dbReference type="SUPFAM" id="SSF56176">
    <property type="entry name" value="FAD-binding/transporter-associated domain-like"/>
    <property type="match status" value="1"/>
</dbReference>
<keyword evidence="9" id="KW-1185">Reference proteome</keyword>
<dbReference type="EMBL" id="ABDF02000006">
    <property type="protein sequence ID" value="EHK22866.1"/>
    <property type="molecule type" value="Genomic_DNA"/>
</dbReference>
<dbReference type="OrthoDB" id="9983560at2759"/>
<dbReference type="Pfam" id="PF01565">
    <property type="entry name" value="FAD_binding_4"/>
    <property type="match status" value="1"/>
</dbReference>
<evidence type="ECO:0000256" key="4">
    <source>
        <dbReference type="ARBA" id="ARBA00022827"/>
    </source>
</evidence>
<accession>G9MRZ8</accession>
<organism evidence="8 9">
    <name type="scientific">Hypocrea virens (strain Gv29-8 / FGSC 10586)</name>
    <name type="common">Gliocladium virens</name>
    <name type="synonym">Trichoderma virens</name>
    <dbReference type="NCBI Taxonomy" id="413071"/>
    <lineage>
        <taxon>Eukaryota</taxon>
        <taxon>Fungi</taxon>
        <taxon>Dikarya</taxon>
        <taxon>Ascomycota</taxon>
        <taxon>Pezizomycotina</taxon>
        <taxon>Sordariomycetes</taxon>
        <taxon>Hypocreomycetidae</taxon>
        <taxon>Hypocreales</taxon>
        <taxon>Hypocreaceae</taxon>
        <taxon>Trichoderma</taxon>
    </lineage>
</organism>
<dbReference type="PANTHER" id="PTHR42973">
    <property type="entry name" value="BINDING OXIDOREDUCTASE, PUTATIVE (AFU_ORTHOLOGUE AFUA_1G17690)-RELATED"/>
    <property type="match status" value="1"/>
</dbReference>
<dbReference type="Gene3D" id="3.30.465.10">
    <property type="match status" value="2"/>
</dbReference>
<sequence length="589" mass="64267">MLGSSLQLLLCLTGGVSALCTTYLESCKAYPGTSSWPSAYTWAALNQTLNGRLLQPPPPGAVCHPGQPTYDTSQCPKIADEWKTYEFHAGNPISVMWDKFDNYTCLPEENTPCSPAGYPAYVVNASTAEHVKIGIDFARKYNVRLNVKNTGHDYLGRSNSPGSLSIWTHNLKTITYNPGQYKLHGSGKILQGNSITVGGGSEMYDIYVAADKHGQAIVGGGGKTVGIGGYITGGGHSIFAPKYGLAADNVWEMEIVTPGGDIVIANEDRHQDLFWAMRGGGGSTFGVITSVTLKTHPSPKILSVVYMIFTDPKESIAMDLITYIISQIPSLMAQGLSGYNLVTRNMPSPIQLPGIPDRIAGFLGTSILQDVDSPDVAAKIFNPINDTIRERWSNKVQFYTLLTEYDSWLGWFDKNFDSSQAGGSQYLVSRLLDGEALTGNPKKLKSALQAAMTIGDGETMSVFMVGGKGVQEAKPRGGSNAVNPAWRTAYVHALTSQSFGPFNKTAENDVKAGLDKEFQPLRDLTPKSGAYINEAFPFEKNWQQTFWGSNYARLLRIKREIDPTDVFWCAPCVGNERWEVRDDGKLCKK</sequence>
<keyword evidence="3" id="KW-0285">Flavoprotein</keyword>
<keyword evidence="5" id="KW-0560">Oxidoreductase</keyword>
<evidence type="ECO:0000313" key="8">
    <source>
        <dbReference type="EMBL" id="EHK22866.1"/>
    </source>
</evidence>
<dbReference type="Proteomes" id="UP000007115">
    <property type="component" value="Unassembled WGS sequence"/>
</dbReference>
<keyword evidence="6" id="KW-0732">Signal</keyword>
<evidence type="ECO:0000259" key="7">
    <source>
        <dbReference type="PROSITE" id="PS51387"/>
    </source>
</evidence>
<evidence type="ECO:0000256" key="2">
    <source>
        <dbReference type="ARBA" id="ARBA00005466"/>
    </source>
</evidence>
<evidence type="ECO:0000256" key="1">
    <source>
        <dbReference type="ARBA" id="ARBA00001974"/>
    </source>
</evidence>
<feature type="domain" description="FAD-binding PCMH-type" evidence="7">
    <location>
        <begin position="115"/>
        <end position="298"/>
    </location>
</feature>
<dbReference type="InParanoid" id="G9MRZ8"/>
<dbReference type="GO" id="GO:0016491">
    <property type="term" value="F:oxidoreductase activity"/>
    <property type="evidence" value="ECO:0007669"/>
    <property type="project" value="UniProtKB-KW"/>
</dbReference>
<dbReference type="STRING" id="413071.G9MRZ8"/>
<protein>
    <recommendedName>
        <fullName evidence="7">FAD-binding PCMH-type domain-containing protein</fullName>
    </recommendedName>
</protein>
<dbReference type="AlphaFoldDB" id="G9MRZ8"/>
<proteinExistence type="inferred from homology"/>
<dbReference type="InterPro" id="IPR050416">
    <property type="entry name" value="FAD-linked_Oxidoreductase"/>
</dbReference>
<dbReference type="RefSeq" id="XP_013957075.1">
    <property type="nucleotide sequence ID" value="XM_014101600.1"/>
</dbReference>
<reference evidence="8 9" key="1">
    <citation type="journal article" date="2011" name="Genome Biol.">
        <title>Comparative genome sequence analysis underscores mycoparasitism as the ancestral life style of Trichoderma.</title>
        <authorList>
            <person name="Kubicek C.P."/>
            <person name="Herrera-Estrella A."/>
            <person name="Seidl-Seiboth V."/>
            <person name="Martinez D.A."/>
            <person name="Druzhinina I.S."/>
            <person name="Thon M."/>
            <person name="Zeilinger S."/>
            <person name="Casas-Flores S."/>
            <person name="Horwitz B.A."/>
            <person name="Mukherjee P.K."/>
            <person name="Mukherjee M."/>
            <person name="Kredics L."/>
            <person name="Alcaraz L.D."/>
            <person name="Aerts A."/>
            <person name="Antal Z."/>
            <person name="Atanasova L."/>
            <person name="Cervantes-Badillo M.G."/>
            <person name="Challacombe J."/>
            <person name="Chertkov O."/>
            <person name="McCluskey K."/>
            <person name="Coulpier F."/>
            <person name="Deshpande N."/>
            <person name="von Doehren H."/>
            <person name="Ebbole D.J."/>
            <person name="Esquivel-Naranjo E.U."/>
            <person name="Fekete E."/>
            <person name="Flipphi M."/>
            <person name="Glaser F."/>
            <person name="Gomez-Rodriguez E.Y."/>
            <person name="Gruber S."/>
            <person name="Han C."/>
            <person name="Henrissat B."/>
            <person name="Hermosa R."/>
            <person name="Hernandez-Onate M."/>
            <person name="Karaffa L."/>
            <person name="Kosti I."/>
            <person name="Le Crom S."/>
            <person name="Lindquist E."/>
            <person name="Lucas S."/>
            <person name="Luebeck M."/>
            <person name="Luebeck P.S."/>
            <person name="Margeot A."/>
            <person name="Metz B."/>
            <person name="Misra M."/>
            <person name="Nevalainen H."/>
            <person name="Omann M."/>
            <person name="Packer N."/>
            <person name="Perrone G."/>
            <person name="Uresti-Rivera E.E."/>
            <person name="Salamov A."/>
            <person name="Schmoll M."/>
            <person name="Seiboth B."/>
            <person name="Shapiro H."/>
            <person name="Sukno S."/>
            <person name="Tamayo-Ramos J.A."/>
            <person name="Tisch D."/>
            <person name="Wiest A."/>
            <person name="Wilkinson H.H."/>
            <person name="Zhang M."/>
            <person name="Coutinho P.M."/>
            <person name="Kenerley C.M."/>
            <person name="Monte E."/>
            <person name="Baker S.E."/>
            <person name="Grigoriev I.V."/>
        </authorList>
    </citation>
    <scope>NUCLEOTIDE SEQUENCE [LARGE SCALE GENOMIC DNA]</scope>
    <source>
        <strain evidence="9">Gv29-8 / FGSC 10586</strain>
    </source>
</reference>
<dbReference type="InterPro" id="IPR016169">
    <property type="entry name" value="FAD-bd_PCMH_sub2"/>
</dbReference>
<evidence type="ECO:0000256" key="3">
    <source>
        <dbReference type="ARBA" id="ARBA00022630"/>
    </source>
</evidence>
<feature type="signal peptide" evidence="6">
    <location>
        <begin position="1"/>
        <end position="18"/>
    </location>
</feature>
<dbReference type="InterPro" id="IPR006094">
    <property type="entry name" value="Oxid_FAD_bind_N"/>
</dbReference>
<feature type="chain" id="PRO_5003524149" description="FAD-binding PCMH-type domain-containing protein" evidence="6">
    <location>
        <begin position="19"/>
        <end position="589"/>
    </location>
</feature>
<keyword evidence="4" id="KW-0274">FAD</keyword>
<dbReference type="InterPro" id="IPR016166">
    <property type="entry name" value="FAD-bd_PCMH"/>
</dbReference>
<comment type="cofactor">
    <cofactor evidence="1">
        <name>FAD</name>
        <dbReference type="ChEBI" id="CHEBI:57692"/>
    </cofactor>
</comment>
<dbReference type="OMA" id="WCFPCVG"/>
<dbReference type="PANTHER" id="PTHR42973:SF39">
    <property type="entry name" value="FAD-BINDING PCMH-TYPE DOMAIN-CONTAINING PROTEIN"/>
    <property type="match status" value="1"/>
</dbReference>
<evidence type="ECO:0000256" key="5">
    <source>
        <dbReference type="ARBA" id="ARBA00023002"/>
    </source>
</evidence>
<dbReference type="InterPro" id="IPR012951">
    <property type="entry name" value="BBE"/>
</dbReference>
<dbReference type="InterPro" id="IPR036318">
    <property type="entry name" value="FAD-bd_PCMH-like_sf"/>
</dbReference>
<dbReference type="VEuPathDB" id="FungiDB:TRIVIDRAFT_29663"/>
<dbReference type="HOGENOM" id="CLU_018354_4_4_1"/>
<dbReference type="GeneID" id="25792784"/>
<evidence type="ECO:0000313" key="9">
    <source>
        <dbReference type="Proteomes" id="UP000007115"/>
    </source>
</evidence>
<gene>
    <name evidence="8" type="ORF">TRIVIDRAFT_29663</name>
</gene>
<dbReference type="eggNOG" id="ENOG502S43K">
    <property type="taxonomic scope" value="Eukaryota"/>
</dbReference>
<evidence type="ECO:0000256" key="6">
    <source>
        <dbReference type="SAM" id="SignalP"/>
    </source>
</evidence>
<comment type="similarity">
    <text evidence="2">Belongs to the oxygen-dependent FAD-linked oxidoreductase family.</text>
</comment>
<comment type="caution">
    <text evidence="8">The sequence shown here is derived from an EMBL/GenBank/DDBJ whole genome shotgun (WGS) entry which is preliminary data.</text>
</comment>
<dbReference type="GO" id="GO:0071949">
    <property type="term" value="F:FAD binding"/>
    <property type="evidence" value="ECO:0007669"/>
    <property type="project" value="InterPro"/>
</dbReference>
<dbReference type="Pfam" id="PF08031">
    <property type="entry name" value="BBE"/>
    <property type="match status" value="1"/>
</dbReference>
<name>G9MRZ8_HYPVG</name>